<comment type="caution">
    <text evidence="1">The sequence shown here is derived from an EMBL/GenBank/DDBJ whole genome shotgun (WGS) entry which is preliminary data.</text>
</comment>
<proteinExistence type="predicted"/>
<dbReference type="GO" id="GO:0005975">
    <property type="term" value="P:carbohydrate metabolic process"/>
    <property type="evidence" value="ECO:0007669"/>
    <property type="project" value="InterPro"/>
</dbReference>
<keyword evidence="2" id="KW-1185">Reference proteome</keyword>
<dbReference type="InterPro" id="IPR011330">
    <property type="entry name" value="Glyco_hydro/deAcase_b/a-brl"/>
</dbReference>
<dbReference type="AlphaFoldDB" id="A0A1Y2D3N3"/>
<sequence>MLPIDNSLRILTPMDILSPFILGLTDKCLSKPPTKSLPRLFQYSRSLQRYWKGSQVLPPPTSAIDDRVRFILKAMGLRPVIWNIESLDANIAVPPAPAQDAPLGIDISGQKLSVDTSFKHVQNSFTQKYDARWNYFPSKNTVAGGRFSYDGFISLEHDISDIEIQVARLVVPFAVKSGYKSVLVNACDQILPNASPYLDDNSVLTQFIKSIKLPLAAADLAAFTGSFPATPAGGASLATGTTSTPATTKSAAGVAVPFVAAAAALALLVL</sequence>
<accession>A0A1Y2D3N3</accession>
<dbReference type="OrthoDB" id="2145441at2759"/>
<reference evidence="1 2" key="1">
    <citation type="submission" date="2016-07" db="EMBL/GenBank/DDBJ databases">
        <title>Pervasive Adenine N6-methylation of Active Genes in Fungi.</title>
        <authorList>
            <consortium name="DOE Joint Genome Institute"/>
            <person name="Mondo S.J."/>
            <person name="Dannebaum R.O."/>
            <person name="Kuo R.C."/>
            <person name="Labutti K."/>
            <person name="Haridas S."/>
            <person name="Kuo A."/>
            <person name="Salamov A."/>
            <person name="Ahrendt S.R."/>
            <person name="Lipzen A."/>
            <person name="Sullivan W."/>
            <person name="Andreopoulos W.B."/>
            <person name="Clum A."/>
            <person name="Lindquist E."/>
            <person name="Daum C."/>
            <person name="Ramamoorthy G.K."/>
            <person name="Gryganskyi A."/>
            <person name="Culley D."/>
            <person name="Magnuson J.K."/>
            <person name="James T.Y."/>
            <person name="O'Malley M.A."/>
            <person name="Stajich J.E."/>
            <person name="Spatafora J.W."/>
            <person name="Visel A."/>
            <person name="Grigoriev I.V."/>
        </authorList>
    </citation>
    <scope>NUCLEOTIDE SEQUENCE [LARGE SCALE GENOMIC DNA]</scope>
    <source>
        <strain evidence="1 2">JEL800</strain>
    </source>
</reference>
<gene>
    <name evidence="1" type="ORF">BCR33DRAFT_675240</name>
</gene>
<dbReference type="EMBL" id="MCGO01000002">
    <property type="protein sequence ID" value="ORY53175.1"/>
    <property type="molecule type" value="Genomic_DNA"/>
</dbReference>
<organism evidence="1 2">
    <name type="scientific">Rhizoclosmatium globosum</name>
    <dbReference type="NCBI Taxonomy" id="329046"/>
    <lineage>
        <taxon>Eukaryota</taxon>
        <taxon>Fungi</taxon>
        <taxon>Fungi incertae sedis</taxon>
        <taxon>Chytridiomycota</taxon>
        <taxon>Chytridiomycota incertae sedis</taxon>
        <taxon>Chytridiomycetes</taxon>
        <taxon>Chytridiales</taxon>
        <taxon>Chytriomycetaceae</taxon>
        <taxon>Rhizoclosmatium</taxon>
    </lineage>
</organism>
<evidence type="ECO:0000313" key="1">
    <source>
        <dbReference type="EMBL" id="ORY53175.1"/>
    </source>
</evidence>
<dbReference type="Gene3D" id="3.20.20.370">
    <property type="entry name" value="Glycoside hydrolase/deacetylase"/>
    <property type="match status" value="1"/>
</dbReference>
<protein>
    <submittedName>
        <fullName evidence="1">Uncharacterized protein</fullName>
    </submittedName>
</protein>
<evidence type="ECO:0000313" key="2">
    <source>
        <dbReference type="Proteomes" id="UP000193642"/>
    </source>
</evidence>
<dbReference type="SUPFAM" id="SSF88713">
    <property type="entry name" value="Glycoside hydrolase/deacetylase"/>
    <property type="match status" value="1"/>
</dbReference>
<dbReference type="Proteomes" id="UP000193642">
    <property type="component" value="Unassembled WGS sequence"/>
</dbReference>
<name>A0A1Y2D3N3_9FUNG</name>